<keyword evidence="1" id="KW-1133">Transmembrane helix</keyword>
<keyword evidence="1" id="KW-0812">Transmembrane</keyword>
<dbReference type="InterPro" id="IPR003453">
    <property type="entry name" value="ABC_MlaE_roteobac"/>
</dbReference>
<protein>
    <submittedName>
        <fullName evidence="2">Phospholipid/cholesterol/gamma-HCH transport system permease protein</fullName>
    </submittedName>
</protein>
<comment type="caution">
    <text evidence="2">The sequence shown here is derived from an EMBL/GenBank/DDBJ whole genome shotgun (WGS) entry which is preliminary data.</text>
</comment>
<dbReference type="SUPFAM" id="SSF52091">
    <property type="entry name" value="SpoIIaa-like"/>
    <property type="match status" value="1"/>
</dbReference>
<dbReference type="AlphaFoldDB" id="A0A318IRW3"/>
<dbReference type="EMBL" id="QJKB01000015">
    <property type="protein sequence ID" value="PXX37763.1"/>
    <property type="molecule type" value="Genomic_DNA"/>
</dbReference>
<evidence type="ECO:0000256" key="1">
    <source>
        <dbReference type="RuleBase" id="RU362044"/>
    </source>
</evidence>
<gene>
    <name evidence="2" type="ORF">DFR42_11513</name>
</gene>
<dbReference type="GO" id="GO:0043190">
    <property type="term" value="C:ATP-binding cassette (ABC) transporter complex"/>
    <property type="evidence" value="ECO:0007669"/>
    <property type="project" value="InterPro"/>
</dbReference>
<dbReference type="NCBIfam" id="TIGR00056">
    <property type="entry name" value="MlaE family lipid ABC transporter permease subunit"/>
    <property type="match status" value="1"/>
</dbReference>
<comment type="subcellular location">
    <subcellularLocation>
        <location evidence="1">Cell inner membrane</location>
        <topology evidence="1">Multi-pass membrane protein</topology>
    </subcellularLocation>
</comment>
<reference evidence="2 3" key="1">
    <citation type="submission" date="2018-05" db="EMBL/GenBank/DDBJ databases">
        <title>Genomic Encyclopedia of Type Strains, Phase IV (KMG-IV): sequencing the most valuable type-strain genomes for metagenomic binning, comparative biology and taxonomic classification.</title>
        <authorList>
            <person name="Goeker M."/>
        </authorList>
    </citation>
    <scope>NUCLEOTIDE SEQUENCE [LARGE SCALE GENOMIC DNA]</scope>
    <source>
        <strain evidence="2 3">DSM 19792</strain>
    </source>
</reference>
<feature type="transmembrane region" description="Helical" evidence="1">
    <location>
        <begin position="334"/>
        <end position="357"/>
    </location>
</feature>
<keyword evidence="1" id="KW-1003">Cell membrane</keyword>
<accession>A0A318IRW3</accession>
<dbReference type="RefSeq" id="WP_245937091.1">
    <property type="nucleotide sequence ID" value="NZ_QJKB01000015.1"/>
</dbReference>
<name>A0A318IRW3_9BURK</name>
<dbReference type="GO" id="GO:0005548">
    <property type="term" value="F:phospholipid transporter activity"/>
    <property type="evidence" value="ECO:0007669"/>
    <property type="project" value="TreeGrafter"/>
</dbReference>
<feature type="transmembrane region" description="Helical" evidence="1">
    <location>
        <begin position="377"/>
        <end position="398"/>
    </location>
</feature>
<feature type="transmembrane region" description="Helical" evidence="1">
    <location>
        <begin position="287"/>
        <end position="314"/>
    </location>
</feature>
<organism evidence="2 3">
    <name type="scientific">Undibacterium pigrum</name>
    <dbReference type="NCBI Taxonomy" id="401470"/>
    <lineage>
        <taxon>Bacteria</taxon>
        <taxon>Pseudomonadati</taxon>
        <taxon>Pseudomonadota</taxon>
        <taxon>Betaproteobacteria</taxon>
        <taxon>Burkholderiales</taxon>
        <taxon>Oxalobacteraceae</taxon>
        <taxon>Undibacterium</taxon>
    </lineage>
</organism>
<dbReference type="InterPro" id="IPR030802">
    <property type="entry name" value="Permease_MalE"/>
</dbReference>
<evidence type="ECO:0000313" key="3">
    <source>
        <dbReference type="Proteomes" id="UP000247792"/>
    </source>
</evidence>
<dbReference type="PANTHER" id="PTHR30188:SF3">
    <property type="entry name" value="ABC TRANSPORTER PERMEASE"/>
    <property type="match status" value="1"/>
</dbReference>
<keyword evidence="1" id="KW-0472">Membrane</keyword>
<dbReference type="Pfam" id="PF02405">
    <property type="entry name" value="MlaE"/>
    <property type="match status" value="1"/>
</dbReference>
<dbReference type="Proteomes" id="UP000247792">
    <property type="component" value="Unassembled WGS sequence"/>
</dbReference>
<feature type="transmembrane region" description="Helical" evidence="1">
    <location>
        <begin position="187"/>
        <end position="211"/>
    </location>
</feature>
<dbReference type="PANTHER" id="PTHR30188">
    <property type="entry name" value="ABC TRANSPORTER PERMEASE PROTEIN-RELATED"/>
    <property type="match status" value="1"/>
</dbReference>
<dbReference type="InterPro" id="IPR036513">
    <property type="entry name" value="STAS_dom_sf"/>
</dbReference>
<evidence type="ECO:0000313" key="2">
    <source>
        <dbReference type="EMBL" id="PXX37763.1"/>
    </source>
</evidence>
<keyword evidence="1" id="KW-0997">Cell inner membrane</keyword>
<feature type="transmembrane region" description="Helical" evidence="1">
    <location>
        <begin position="155"/>
        <end position="175"/>
    </location>
</feature>
<keyword evidence="3" id="KW-1185">Reference proteome</keyword>
<sequence length="400" mass="43018">MPAAPGHPVSLVKPVTKVTSNIASPRAANDPAPMPASITQTAPGVLQFSGTWTVGQLGKVVRQLDTLLLRHPDSLQLDGQQIQKIDSITAWIVQSRLKKLRDSGVQLSMQGWPAQYQKMLDGLSDIPPATTDKEKKPGLLERTGKAAVDVYKDNLALLSFIGETAMSLLGLFFHPRRWRGRTILHNIQIAGFAALPIVGVTSFLLGIVIAYQGADQLKHYGANIFVVELVGYAMLREFAPLITAIIIAGRSGSAYAAQIGTMVVTEEIDALQTIGIKPIELLVLPKLVALMLALPLLTLFADLIGVVGGMLMAASQLDVGMHEFIDRFATEIPLKTLLIGIGKSLVFAIVIVVIGCFQGFRTRGNADSVGRQTTRSVVQAIFIVIVLDAVFSVIFNLLGL</sequence>
<comment type="similarity">
    <text evidence="1">Belongs to the MlaE permease family.</text>
</comment>
<proteinExistence type="inferred from homology"/>